<feature type="coiled-coil region" evidence="1">
    <location>
        <begin position="85"/>
        <end position="119"/>
    </location>
</feature>
<dbReference type="InterPro" id="IPR029071">
    <property type="entry name" value="Ubiquitin-like_domsf"/>
</dbReference>
<feature type="region of interest" description="Disordered" evidence="2">
    <location>
        <begin position="168"/>
        <end position="195"/>
    </location>
</feature>
<dbReference type="Pfam" id="PF00789">
    <property type="entry name" value="UBX"/>
    <property type="match status" value="1"/>
</dbReference>
<dbReference type="Proteomes" id="UP000695022">
    <property type="component" value="Unplaced"/>
</dbReference>
<dbReference type="InterPro" id="IPR000626">
    <property type="entry name" value="Ubiquitin-like_dom"/>
</dbReference>
<evidence type="ECO:0000256" key="2">
    <source>
        <dbReference type="SAM" id="MobiDB-lite"/>
    </source>
</evidence>
<feature type="region of interest" description="Disordered" evidence="2">
    <location>
        <begin position="230"/>
        <end position="252"/>
    </location>
</feature>
<dbReference type="InterPro" id="IPR036241">
    <property type="entry name" value="NSFL1C_SEP_dom_sf"/>
</dbReference>
<evidence type="ECO:0000256" key="1">
    <source>
        <dbReference type="SAM" id="Coils"/>
    </source>
</evidence>
<dbReference type="PANTHER" id="PTHR23333:SF4">
    <property type="entry name" value="UBX DOMAIN-CONTAINING PROTEIN 11"/>
    <property type="match status" value="1"/>
</dbReference>
<feature type="domain" description="Ubiquitin-like" evidence="3">
    <location>
        <begin position="406"/>
        <end position="482"/>
    </location>
</feature>
<evidence type="ECO:0000313" key="6">
    <source>
        <dbReference type="RefSeq" id="XP_014673301.1"/>
    </source>
</evidence>
<accession>A0ABM1EM80</accession>
<feature type="region of interest" description="Disordered" evidence="2">
    <location>
        <begin position="1"/>
        <end position="59"/>
    </location>
</feature>
<dbReference type="PROSITE" id="PS51399">
    <property type="entry name" value="SEP"/>
    <property type="match status" value="1"/>
</dbReference>
<evidence type="ECO:0000313" key="5">
    <source>
        <dbReference type="Proteomes" id="UP000695022"/>
    </source>
</evidence>
<feature type="domain" description="SEP" evidence="4">
    <location>
        <begin position="229"/>
        <end position="294"/>
    </location>
</feature>
<dbReference type="SUPFAM" id="SSF54236">
    <property type="entry name" value="Ubiquitin-like"/>
    <property type="match status" value="1"/>
</dbReference>
<sequence>MSSPLVSLKKRQSSLPIRDGKGRNVPFRSCKHTIYPTAETATSRTAPQISNTAPNTKPKTAARVGEVMALARQASEQVPNDMQLMKAMMKRLGELESRLQSQSRDIVEKDAKINSLEEKITAAGRPKASSSSKIISALEKKCALLQHHVSEMEAFLNDYGMIWVGDEAHDSTDEEEEEEEEAKKTPVRCQGRPWNQASSAGTAAFRVDYDLILRNVDDLNVLAGDGVSKVQQTETGSNDSKHPDVSGPFRSVDEASTRGCLQDLMDGYFPMELQAAYPDGVPIKVTDRRHTVFKERQRNAAFPGEGQVLSPVKPPKWTPLECVGETSELPRPRLTAEQFCDRLPRTVVKDGKVIDIRSAILEQVRPNAADGRFTVVETPIVTEMKQRVTSAGGGSRTAGSAGQPLTTLRVRSERGNETYIVKMFPGDTVGQLRRHLDAQRPELRGTYEIVSTFPKMKYTDDSATLQRCSLVPNAALRLIRKQ</sequence>
<dbReference type="InterPro" id="IPR012989">
    <property type="entry name" value="SEP_domain"/>
</dbReference>
<keyword evidence="1" id="KW-0175">Coiled coil</keyword>
<protein>
    <submittedName>
        <fullName evidence="6">UBX domain-containing protein 11-like</fullName>
    </submittedName>
</protein>
<proteinExistence type="predicted"/>
<dbReference type="PROSITE" id="PS50053">
    <property type="entry name" value="UBIQUITIN_2"/>
    <property type="match status" value="1"/>
</dbReference>
<reference evidence="6" key="1">
    <citation type="submission" date="2025-08" db="UniProtKB">
        <authorList>
            <consortium name="RefSeq"/>
        </authorList>
    </citation>
    <scope>IDENTIFICATION</scope>
</reference>
<name>A0ABM1EM80_PRICU</name>
<dbReference type="Gene3D" id="3.30.420.210">
    <property type="entry name" value="SEP domain"/>
    <property type="match status" value="1"/>
</dbReference>
<dbReference type="PANTHER" id="PTHR23333">
    <property type="entry name" value="UBX DOMAIN CONTAINING PROTEIN"/>
    <property type="match status" value="1"/>
</dbReference>
<keyword evidence="5" id="KW-1185">Reference proteome</keyword>
<feature type="compositionally biased region" description="Polar residues" evidence="2">
    <location>
        <begin position="39"/>
        <end position="58"/>
    </location>
</feature>
<evidence type="ECO:0000259" key="3">
    <source>
        <dbReference type="PROSITE" id="PS50053"/>
    </source>
</evidence>
<dbReference type="Pfam" id="PF08059">
    <property type="entry name" value="SEP"/>
    <property type="match status" value="1"/>
</dbReference>
<dbReference type="Gene3D" id="3.10.20.90">
    <property type="entry name" value="Phosphatidylinositol 3-kinase Catalytic Subunit, Chain A, domain 1"/>
    <property type="match status" value="1"/>
</dbReference>
<dbReference type="CDD" id="cd17077">
    <property type="entry name" value="UBX_UBXN11"/>
    <property type="match status" value="1"/>
</dbReference>
<dbReference type="RefSeq" id="XP_014673301.1">
    <property type="nucleotide sequence ID" value="XM_014817815.1"/>
</dbReference>
<dbReference type="GeneID" id="106813632"/>
<dbReference type="SUPFAM" id="SSF102848">
    <property type="entry name" value="NSFL1 (p97 ATPase) cofactor p47, SEP domain"/>
    <property type="match status" value="1"/>
</dbReference>
<dbReference type="InterPro" id="IPR001012">
    <property type="entry name" value="UBX_dom"/>
</dbReference>
<organism evidence="5 6">
    <name type="scientific">Priapulus caudatus</name>
    <name type="common">Priapulid worm</name>
    <dbReference type="NCBI Taxonomy" id="37621"/>
    <lineage>
        <taxon>Eukaryota</taxon>
        <taxon>Metazoa</taxon>
        <taxon>Ecdysozoa</taxon>
        <taxon>Scalidophora</taxon>
        <taxon>Priapulida</taxon>
        <taxon>Priapulimorpha</taxon>
        <taxon>Priapulimorphida</taxon>
        <taxon>Priapulidae</taxon>
        <taxon>Priapulus</taxon>
    </lineage>
</organism>
<evidence type="ECO:0000259" key="4">
    <source>
        <dbReference type="PROSITE" id="PS51399"/>
    </source>
</evidence>
<gene>
    <name evidence="6" type="primary">LOC106813632</name>
</gene>